<dbReference type="InterPro" id="IPR036770">
    <property type="entry name" value="Ankyrin_rpt-contain_sf"/>
</dbReference>
<dbReference type="InterPro" id="IPR052050">
    <property type="entry name" value="SecEffector_AnkRepeat"/>
</dbReference>
<dbReference type="AlphaFoldDB" id="T0SC44"/>
<dbReference type="InParanoid" id="T0SC44"/>
<dbReference type="STRING" id="1156394.T0SC44"/>
<dbReference type="EMBL" id="JH767136">
    <property type="protein sequence ID" value="EQC40367.1"/>
    <property type="molecule type" value="Genomic_DNA"/>
</dbReference>
<organism evidence="1 2">
    <name type="scientific">Saprolegnia diclina (strain VS20)</name>
    <dbReference type="NCBI Taxonomy" id="1156394"/>
    <lineage>
        <taxon>Eukaryota</taxon>
        <taxon>Sar</taxon>
        <taxon>Stramenopiles</taxon>
        <taxon>Oomycota</taxon>
        <taxon>Saprolegniomycetes</taxon>
        <taxon>Saprolegniales</taxon>
        <taxon>Saprolegniaceae</taxon>
        <taxon>Saprolegnia</taxon>
    </lineage>
</organism>
<dbReference type="PANTHER" id="PTHR46586:SF3">
    <property type="entry name" value="ANKYRIN REPEAT-CONTAINING PROTEIN"/>
    <property type="match status" value="1"/>
</dbReference>
<dbReference type="Gene3D" id="1.25.40.20">
    <property type="entry name" value="Ankyrin repeat-containing domain"/>
    <property type="match status" value="1"/>
</dbReference>
<keyword evidence="2" id="KW-1185">Reference proteome</keyword>
<dbReference type="RefSeq" id="XP_008606066.1">
    <property type="nucleotide sequence ID" value="XM_008607844.1"/>
</dbReference>
<gene>
    <name evidence="1" type="ORF">SDRG_02266</name>
</gene>
<dbReference type="OrthoDB" id="10413455at2759"/>
<protein>
    <submittedName>
        <fullName evidence="1">Uncharacterized protein</fullName>
    </submittedName>
</protein>
<evidence type="ECO:0000313" key="2">
    <source>
        <dbReference type="Proteomes" id="UP000030762"/>
    </source>
</evidence>
<dbReference type="Pfam" id="PF12796">
    <property type="entry name" value="Ank_2"/>
    <property type="match status" value="1"/>
</dbReference>
<dbReference type="PANTHER" id="PTHR46586">
    <property type="entry name" value="ANKYRIN REPEAT-CONTAINING PROTEIN"/>
    <property type="match status" value="1"/>
</dbReference>
<dbReference type="SUPFAM" id="SSF48403">
    <property type="entry name" value="Ankyrin repeat"/>
    <property type="match status" value="1"/>
</dbReference>
<dbReference type="GeneID" id="19942993"/>
<name>T0SC44_SAPDV</name>
<dbReference type="InterPro" id="IPR002110">
    <property type="entry name" value="Ankyrin_rpt"/>
</dbReference>
<dbReference type="Proteomes" id="UP000030762">
    <property type="component" value="Unassembled WGS sequence"/>
</dbReference>
<evidence type="ECO:0000313" key="1">
    <source>
        <dbReference type="EMBL" id="EQC40367.1"/>
    </source>
</evidence>
<dbReference type="VEuPathDB" id="FungiDB:SDRG_02266"/>
<reference evidence="1 2" key="1">
    <citation type="submission" date="2012-04" db="EMBL/GenBank/DDBJ databases">
        <title>The Genome Sequence of Saprolegnia declina VS20.</title>
        <authorList>
            <consortium name="The Broad Institute Genome Sequencing Platform"/>
            <person name="Russ C."/>
            <person name="Nusbaum C."/>
            <person name="Tyler B."/>
            <person name="van West P."/>
            <person name="Dieguez-Uribeondo J."/>
            <person name="de Bruijn I."/>
            <person name="Tripathy S."/>
            <person name="Jiang R."/>
            <person name="Young S.K."/>
            <person name="Zeng Q."/>
            <person name="Gargeya S."/>
            <person name="Fitzgerald M."/>
            <person name="Haas B."/>
            <person name="Abouelleil A."/>
            <person name="Alvarado L."/>
            <person name="Arachchi H.M."/>
            <person name="Berlin A."/>
            <person name="Chapman S.B."/>
            <person name="Goldberg J."/>
            <person name="Griggs A."/>
            <person name="Gujja S."/>
            <person name="Hansen M."/>
            <person name="Howarth C."/>
            <person name="Imamovic A."/>
            <person name="Larimer J."/>
            <person name="McCowen C."/>
            <person name="Montmayeur A."/>
            <person name="Murphy C."/>
            <person name="Neiman D."/>
            <person name="Pearson M."/>
            <person name="Priest M."/>
            <person name="Roberts A."/>
            <person name="Saif S."/>
            <person name="Shea T."/>
            <person name="Sisk P."/>
            <person name="Sykes S."/>
            <person name="Wortman J."/>
            <person name="Nusbaum C."/>
            <person name="Birren B."/>
        </authorList>
    </citation>
    <scope>NUCLEOTIDE SEQUENCE [LARGE SCALE GENOMIC DNA]</scope>
    <source>
        <strain evidence="1 2">VS20</strain>
    </source>
</reference>
<proteinExistence type="predicted"/>
<sequence length="245" mass="27082">MVPTSPILRALWMPEVLRSIVAFQDGTPEEFVPFVVAYDNTSLCLRYDDRPAFLLLLATSGVRGLRWVHRHRADYMSIEVPEYVAASGNIDALRYVHDEAAMPLTDLVLAAAAEQGHLAMLRAILDLCPDLDCTKALNLAAENGHGHIVAYLVETLGVDGSAYALERAARHGYIAIVRMLVSAKGIRPRDCKTAMEYAWRFQHTHVMDLLHERALVPYPPPPSRTDVALPIAAVAAMTVLAWLFA</sequence>
<accession>T0SC44</accession>